<dbReference type="STRING" id="86259.A0A4Z1NQ17"/>
<keyword evidence="2" id="KW-0812">Transmembrane</keyword>
<feature type="compositionally biased region" description="Polar residues" evidence="1">
    <location>
        <begin position="294"/>
        <end position="310"/>
    </location>
</feature>
<evidence type="ECO:0000313" key="4">
    <source>
        <dbReference type="Proteomes" id="UP000298493"/>
    </source>
</evidence>
<evidence type="ECO:0000313" key="3">
    <source>
        <dbReference type="EMBL" id="TID16401.1"/>
    </source>
</evidence>
<organism evidence="3 4">
    <name type="scientific">Venturia nashicola</name>
    <dbReference type="NCBI Taxonomy" id="86259"/>
    <lineage>
        <taxon>Eukaryota</taxon>
        <taxon>Fungi</taxon>
        <taxon>Dikarya</taxon>
        <taxon>Ascomycota</taxon>
        <taxon>Pezizomycotina</taxon>
        <taxon>Dothideomycetes</taxon>
        <taxon>Pleosporomycetidae</taxon>
        <taxon>Venturiales</taxon>
        <taxon>Venturiaceae</taxon>
        <taxon>Venturia</taxon>
    </lineage>
</organism>
<feature type="region of interest" description="Disordered" evidence="1">
    <location>
        <begin position="273"/>
        <end position="326"/>
    </location>
</feature>
<keyword evidence="4" id="KW-1185">Reference proteome</keyword>
<keyword evidence="2" id="KW-0472">Membrane</keyword>
<evidence type="ECO:0000256" key="1">
    <source>
        <dbReference type="SAM" id="MobiDB-lite"/>
    </source>
</evidence>
<protein>
    <submittedName>
        <fullName evidence="3">RNA cytidine acetyltransferase</fullName>
    </submittedName>
</protein>
<proteinExistence type="predicted"/>
<comment type="caution">
    <text evidence="3">The sequence shown here is derived from an EMBL/GenBank/DDBJ whole genome shotgun (WGS) entry which is preliminary data.</text>
</comment>
<dbReference type="Proteomes" id="UP000298493">
    <property type="component" value="Unassembled WGS sequence"/>
</dbReference>
<dbReference type="OrthoDB" id="5316527at2759"/>
<sequence>MYRRAAVRQFSTLKPRQFQFPSRSPPKVAHGQDLRIFRVKFRKPPLRRRILNGLLTWAIPACALWYWIDPRDLEIELSADDEKVKPDGSVEEVNEEDLEDGTFIPFGWPKKEEKTFFKGSEPEWKSFLKLANEPKRQMEIQAKLTKEIRLEVARTIIPLKRQKLLFNKGRTLLTITYPEGPPQNYGVSGVEIGEGFVAWSKKIIPQEEYRRLSKTVMPFAGLRAGWKVISYHYDEQANKVRQYFGLKPKMDPVTMEYKFMLMVHLAAKKKLEQREKKRISPPLVPPISKKEETSTPPSGSKPDPTTSPESGQEKETPPRFSAYFPRADPAPVSTYIFMQNLLKRDETKLDPPAGCVEVKGWIEVVHEQTITTVDVNSNYDLTTNSFVDKTWRVVSFRSKAQRPKGGPG</sequence>
<name>A0A4Z1NQ17_9PEZI</name>
<reference evidence="3 4" key="1">
    <citation type="submission" date="2019-04" db="EMBL/GenBank/DDBJ databases">
        <title>High contiguity whole genome sequence and gene annotation resource for two Venturia nashicola isolates.</title>
        <authorList>
            <person name="Prokchorchik M."/>
            <person name="Won K."/>
            <person name="Lee Y."/>
            <person name="Choi E.D."/>
            <person name="Segonzac C."/>
            <person name="Sohn K.H."/>
        </authorList>
    </citation>
    <scope>NUCLEOTIDE SEQUENCE [LARGE SCALE GENOMIC DNA]</scope>
    <source>
        <strain evidence="3 4">PRI2</strain>
    </source>
</reference>
<keyword evidence="2" id="KW-1133">Transmembrane helix</keyword>
<gene>
    <name evidence="3" type="ORF">E6O75_ATG11519</name>
</gene>
<accession>A0A4Z1NQ17</accession>
<evidence type="ECO:0000256" key="2">
    <source>
        <dbReference type="SAM" id="Phobius"/>
    </source>
</evidence>
<feature type="transmembrane region" description="Helical" evidence="2">
    <location>
        <begin position="50"/>
        <end position="68"/>
    </location>
</feature>
<dbReference type="GO" id="GO:0016740">
    <property type="term" value="F:transferase activity"/>
    <property type="evidence" value="ECO:0007669"/>
    <property type="project" value="UniProtKB-KW"/>
</dbReference>
<dbReference type="AlphaFoldDB" id="A0A4Z1NQ17"/>
<dbReference type="EMBL" id="SNSC02000018">
    <property type="protein sequence ID" value="TID16401.1"/>
    <property type="molecule type" value="Genomic_DNA"/>
</dbReference>
<keyword evidence="3" id="KW-0808">Transferase</keyword>